<keyword evidence="7" id="KW-0067">ATP-binding</keyword>
<dbReference type="HOGENOM" id="CLU_000604_92_3_12"/>
<keyword evidence="8" id="KW-1278">Translocase</keyword>
<keyword evidence="3" id="KW-1003">Cell membrane</keyword>
<evidence type="ECO:0000256" key="6">
    <source>
        <dbReference type="ARBA" id="ARBA00022741"/>
    </source>
</evidence>
<evidence type="ECO:0000313" key="11">
    <source>
        <dbReference type="EMBL" id="ADK80300.1"/>
    </source>
</evidence>
<feature type="domain" description="ABC transporter" evidence="10">
    <location>
        <begin position="257"/>
        <end position="500"/>
    </location>
</feature>
<gene>
    <name evidence="11" type="ordered locus">Spirs_1171</name>
</gene>
<dbReference type="PANTHER" id="PTHR43790:SF9">
    <property type="entry name" value="GALACTOFURANOSE TRANSPORTER ATP-BINDING PROTEIN YTFR"/>
    <property type="match status" value="1"/>
</dbReference>
<accession>E1R151</accession>
<dbReference type="InterPro" id="IPR003439">
    <property type="entry name" value="ABC_transporter-like_ATP-bd"/>
</dbReference>
<evidence type="ECO:0000259" key="10">
    <source>
        <dbReference type="PROSITE" id="PS50893"/>
    </source>
</evidence>
<dbReference type="SUPFAM" id="SSF52540">
    <property type="entry name" value="P-loop containing nucleoside triphosphate hydrolases"/>
    <property type="match status" value="2"/>
</dbReference>
<dbReference type="InterPro" id="IPR050107">
    <property type="entry name" value="ABC_carbohydrate_import_ATPase"/>
</dbReference>
<dbReference type="EMBL" id="CP002116">
    <property type="protein sequence ID" value="ADK80300.1"/>
    <property type="molecule type" value="Genomic_DNA"/>
</dbReference>
<dbReference type="OrthoDB" id="342071at2"/>
<dbReference type="PROSITE" id="PS50893">
    <property type="entry name" value="ABC_TRANSPORTER_2"/>
    <property type="match status" value="2"/>
</dbReference>
<dbReference type="eggNOG" id="COG1129">
    <property type="taxonomic scope" value="Bacteria"/>
</dbReference>
<reference evidence="11 12" key="1">
    <citation type="journal article" date="2010" name="Stand. Genomic Sci.">
        <title>Complete genome sequence of Spirochaeta smaragdinae type strain (SEBR 4228).</title>
        <authorList>
            <person name="Mavromatis K."/>
            <person name="Yasawong M."/>
            <person name="Chertkov O."/>
            <person name="Lapidus A."/>
            <person name="Lucas S."/>
            <person name="Nolan M."/>
            <person name="Del Rio T.G."/>
            <person name="Tice H."/>
            <person name="Cheng J.F."/>
            <person name="Pitluck S."/>
            <person name="Liolios K."/>
            <person name="Ivanova N."/>
            <person name="Tapia R."/>
            <person name="Han C."/>
            <person name="Bruce D."/>
            <person name="Goodwin L."/>
            <person name="Pati A."/>
            <person name="Chen A."/>
            <person name="Palaniappan K."/>
            <person name="Land M."/>
            <person name="Hauser L."/>
            <person name="Chang Y.J."/>
            <person name="Jeffries C.D."/>
            <person name="Detter J.C."/>
            <person name="Rohde M."/>
            <person name="Brambilla E."/>
            <person name="Spring S."/>
            <person name="Goker M."/>
            <person name="Sikorski J."/>
            <person name="Woyke T."/>
            <person name="Bristow J."/>
            <person name="Eisen J.A."/>
            <person name="Markowitz V."/>
            <person name="Hugenholtz P."/>
            <person name="Klenk H.P."/>
            <person name="Kyrpides N.C."/>
        </authorList>
    </citation>
    <scope>NUCLEOTIDE SEQUENCE [LARGE SCALE GENOMIC DNA]</scope>
    <source>
        <strain evidence="12">DSM 11293 / JCM 15392 / SEBR 4228</strain>
    </source>
</reference>
<evidence type="ECO:0000313" key="12">
    <source>
        <dbReference type="Proteomes" id="UP000002318"/>
    </source>
</evidence>
<evidence type="ECO:0000256" key="2">
    <source>
        <dbReference type="ARBA" id="ARBA00022448"/>
    </source>
</evidence>
<dbReference type="KEGG" id="ssm:Spirs_1171"/>
<keyword evidence="12" id="KW-1185">Reference proteome</keyword>
<name>E1R151_SEDSS</name>
<dbReference type="GO" id="GO:0016887">
    <property type="term" value="F:ATP hydrolysis activity"/>
    <property type="evidence" value="ECO:0007669"/>
    <property type="project" value="InterPro"/>
</dbReference>
<dbReference type="InterPro" id="IPR017871">
    <property type="entry name" value="ABC_transporter-like_CS"/>
</dbReference>
<keyword evidence="9" id="KW-0472">Membrane</keyword>
<dbReference type="FunFam" id="3.40.50.300:FF:000127">
    <property type="entry name" value="Ribose import ATP-binding protein RbsA"/>
    <property type="match status" value="1"/>
</dbReference>
<evidence type="ECO:0000256" key="4">
    <source>
        <dbReference type="ARBA" id="ARBA00022597"/>
    </source>
</evidence>
<comment type="subcellular location">
    <subcellularLocation>
        <location evidence="1">Cell membrane</location>
        <topology evidence="1">Peripheral membrane protein</topology>
    </subcellularLocation>
</comment>
<dbReference type="Pfam" id="PF00005">
    <property type="entry name" value="ABC_tran"/>
    <property type="match status" value="2"/>
</dbReference>
<dbReference type="PANTHER" id="PTHR43790">
    <property type="entry name" value="CARBOHYDRATE TRANSPORT ATP-BINDING PROTEIN MG119-RELATED"/>
    <property type="match status" value="1"/>
</dbReference>
<dbReference type="Gene3D" id="3.40.50.300">
    <property type="entry name" value="P-loop containing nucleotide triphosphate hydrolases"/>
    <property type="match status" value="2"/>
</dbReference>
<evidence type="ECO:0000256" key="3">
    <source>
        <dbReference type="ARBA" id="ARBA00022475"/>
    </source>
</evidence>
<dbReference type="GO" id="GO:0005524">
    <property type="term" value="F:ATP binding"/>
    <property type="evidence" value="ECO:0007669"/>
    <property type="project" value="UniProtKB-KW"/>
</dbReference>
<sequence>MKPMVAFEHISKSFPGVKALSDISFSIERGEVHAIVGENGAGKSTLMNLLGGLFSPTEGAIFFEGAEVAIPNEQASLGMGIGIVYQELRLCPNLTIAENLFLGRELHDGHRLDWKCMKERSKKVLCDLGMDLSPDALVRSLSIAEQQIVEIAKSLTRDIKVLVLDEPTSALTIRESENLFTNIRKLKDEGVTIIYISHRLEEIMELSDHITVLRDGEYKGTFETGSVQIDDLVRLIAGKKLIEVLERGDQTSERNGVSSEVILSLRNLESADGKVRNVSFELHKGEVLGIYGVQGAGRTELLETIFGIRKRGSGEMLFGSETLENKSPAQAIKNGFAMVPEDRRQIGIFPNMNILENINISNKNDISSPGGLLHKRRMVKISDHYREEVGIKAKDIYQNITHLSGGNQQKVVISRWLATNPKVLLVDELTRGVDVGAKAEIFSVLRMLRSRGLGIIMVSSELQEVIAESDRVLVMKNGAMVKELTGKAIDKDNIIRYALVG</sequence>
<feature type="domain" description="ABC transporter" evidence="10">
    <location>
        <begin position="5"/>
        <end position="240"/>
    </location>
</feature>
<keyword evidence="4" id="KW-0762">Sugar transport</keyword>
<dbReference type="RefSeq" id="WP_013253764.1">
    <property type="nucleotide sequence ID" value="NC_014364.1"/>
</dbReference>
<keyword evidence="6" id="KW-0547">Nucleotide-binding</keyword>
<dbReference type="AlphaFoldDB" id="E1R151"/>
<organism evidence="11 12">
    <name type="scientific">Sediminispirochaeta smaragdinae (strain DSM 11293 / JCM 15392 / SEBR 4228)</name>
    <name type="common">Spirochaeta smaragdinae</name>
    <dbReference type="NCBI Taxonomy" id="573413"/>
    <lineage>
        <taxon>Bacteria</taxon>
        <taxon>Pseudomonadati</taxon>
        <taxon>Spirochaetota</taxon>
        <taxon>Spirochaetia</taxon>
        <taxon>Spirochaetales</taxon>
        <taxon>Spirochaetaceae</taxon>
        <taxon>Sediminispirochaeta</taxon>
    </lineage>
</organism>
<dbReference type="InterPro" id="IPR003593">
    <property type="entry name" value="AAA+_ATPase"/>
</dbReference>
<dbReference type="InterPro" id="IPR027417">
    <property type="entry name" value="P-loop_NTPase"/>
</dbReference>
<dbReference type="SMART" id="SM00382">
    <property type="entry name" value="AAA"/>
    <property type="match status" value="2"/>
</dbReference>
<evidence type="ECO:0000256" key="7">
    <source>
        <dbReference type="ARBA" id="ARBA00022840"/>
    </source>
</evidence>
<dbReference type="PROSITE" id="PS00211">
    <property type="entry name" value="ABC_TRANSPORTER_1"/>
    <property type="match status" value="1"/>
</dbReference>
<keyword evidence="2" id="KW-0813">Transport</keyword>
<dbReference type="CDD" id="cd03215">
    <property type="entry name" value="ABC_Carb_Monos_II"/>
    <property type="match status" value="1"/>
</dbReference>
<keyword evidence="5" id="KW-0677">Repeat</keyword>
<dbReference type="GO" id="GO:0005886">
    <property type="term" value="C:plasma membrane"/>
    <property type="evidence" value="ECO:0007669"/>
    <property type="project" value="UniProtKB-SubCell"/>
</dbReference>
<evidence type="ECO:0000256" key="5">
    <source>
        <dbReference type="ARBA" id="ARBA00022737"/>
    </source>
</evidence>
<evidence type="ECO:0000256" key="8">
    <source>
        <dbReference type="ARBA" id="ARBA00022967"/>
    </source>
</evidence>
<dbReference type="CDD" id="cd03216">
    <property type="entry name" value="ABC_Carb_Monos_I"/>
    <property type="match status" value="1"/>
</dbReference>
<evidence type="ECO:0000256" key="1">
    <source>
        <dbReference type="ARBA" id="ARBA00004202"/>
    </source>
</evidence>
<dbReference type="STRING" id="573413.Spirs_1171"/>
<dbReference type="Proteomes" id="UP000002318">
    <property type="component" value="Chromosome"/>
</dbReference>
<evidence type="ECO:0000256" key="9">
    <source>
        <dbReference type="ARBA" id="ARBA00023136"/>
    </source>
</evidence>
<proteinExistence type="predicted"/>
<protein>
    <submittedName>
        <fullName evidence="11">ABC transporter related protein</fullName>
    </submittedName>
</protein>